<keyword evidence="5" id="KW-0539">Nucleus</keyword>
<evidence type="ECO:0000256" key="6">
    <source>
        <dbReference type="SAM" id="MobiDB-lite"/>
    </source>
</evidence>
<feature type="compositionally biased region" description="Basic and acidic residues" evidence="6">
    <location>
        <begin position="77"/>
        <end position="89"/>
    </location>
</feature>
<keyword evidence="2" id="KW-0805">Transcription regulation</keyword>
<feature type="compositionally biased region" description="Basic and acidic residues" evidence="6">
    <location>
        <begin position="110"/>
        <end position="151"/>
    </location>
</feature>
<dbReference type="EMBL" id="JAVYJV010000020">
    <property type="protein sequence ID" value="KAK4344387.1"/>
    <property type="molecule type" value="Genomic_DNA"/>
</dbReference>
<feature type="compositionally biased region" description="Basic and acidic residues" evidence="6">
    <location>
        <begin position="158"/>
        <end position="180"/>
    </location>
</feature>
<feature type="compositionally biased region" description="Basic and acidic residues" evidence="6">
    <location>
        <begin position="387"/>
        <end position="416"/>
    </location>
</feature>
<feature type="region of interest" description="Disordered" evidence="6">
    <location>
        <begin position="16"/>
        <end position="525"/>
    </location>
</feature>
<dbReference type="PANTHER" id="PTHR33729:SF6">
    <property type="entry name" value="METHYL-CPG-BINDING DOMAIN-CONTAINING PROTEIN 11"/>
    <property type="match status" value="1"/>
</dbReference>
<feature type="compositionally biased region" description="Basic and acidic residues" evidence="6">
    <location>
        <begin position="354"/>
        <end position="368"/>
    </location>
</feature>
<comment type="caution">
    <text evidence="8">The sequence shown here is derived from an EMBL/GenBank/DDBJ whole genome shotgun (WGS) entry which is preliminary data.</text>
</comment>
<evidence type="ECO:0000259" key="7">
    <source>
        <dbReference type="PROSITE" id="PS50982"/>
    </source>
</evidence>
<keyword evidence="3" id="KW-0238">DNA-binding</keyword>
<gene>
    <name evidence="8" type="ORF">RND71_037481</name>
</gene>
<protein>
    <recommendedName>
        <fullName evidence="7">MBD domain-containing protein</fullName>
    </recommendedName>
</protein>
<feature type="compositionally biased region" description="Basic and acidic residues" evidence="6">
    <location>
        <begin position="299"/>
        <end position="331"/>
    </location>
</feature>
<reference evidence="8" key="1">
    <citation type="submission" date="2023-12" db="EMBL/GenBank/DDBJ databases">
        <title>Genome assembly of Anisodus tanguticus.</title>
        <authorList>
            <person name="Wang Y.-J."/>
        </authorList>
    </citation>
    <scope>NUCLEOTIDE SEQUENCE</scope>
    <source>
        <strain evidence="8">KB-2021</strain>
        <tissue evidence="8">Leaf</tissue>
    </source>
</reference>
<feature type="domain" description="MBD" evidence="7">
    <location>
        <begin position="7"/>
        <end position="77"/>
    </location>
</feature>
<evidence type="ECO:0000256" key="4">
    <source>
        <dbReference type="ARBA" id="ARBA00023163"/>
    </source>
</evidence>
<dbReference type="Pfam" id="PF01429">
    <property type="entry name" value="MBD"/>
    <property type="match status" value="1"/>
</dbReference>
<proteinExistence type="predicted"/>
<dbReference type="Gene3D" id="3.30.890.10">
    <property type="entry name" value="Methyl-cpg-binding Protein 2, Chain A"/>
    <property type="match status" value="1"/>
</dbReference>
<dbReference type="InterPro" id="IPR001739">
    <property type="entry name" value="Methyl_CpG_DNA-bd"/>
</dbReference>
<keyword evidence="4" id="KW-0804">Transcription</keyword>
<organism evidence="8 9">
    <name type="scientific">Anisodus tanguticus</name>
    <dbReference type="NCBI Taxonomy" id="243964"/>
    <lineage>
        <taxon>Eukaryota</taxon>
        <taxon>Viridiplantae</taxon>
        <taxon>Streptophyta</taxon>
        <taxon>Embryophyta</taxon>
        <taxon>Tracheophyta</taxon>
        <taxon>Spermatophyta</taxon>
        <taxon>Magnoliopsida</taxon>
        <taxon>eudicotyledons</taxon>
        <taxon>Gunneridae</taxon>
        <taxon>Pentapetalae</taxon>
        <taxon>asterids</taxon>
        <taxon>lamiids</taxon>
        <taxon>Solanales</taxon>
        <taxon>Solanaceae</taxon>
        <taxon>Solanoideae</taxon>
        <taxon>Hyoscyameae</taxon>
        <taxon>Anisodus</taxon>
    </lineage>
</organism>
<evidence type="ECO:0000313" key="9">
    <source>
        <dbReference type="Proteomes" id="UP001291623"/>
    </source>
</evidence>
<evidence type="ECO:0000256" key="5">
    <source>
        <dbReference type="ARBA" id="ARBA00023242"/>
    </source>
</evidence>
<dbReference type="InterPro" id="IPR039622">
    <property type="entry name" value="MBD10/11"/>
</dbReference>
<feature type="compositionally biased region" description="Basic and acidic residues" evidence="6">
    <location>
        <begin position="430"/>
        <end position="452"/>
    </location>
</feature>
<feature type="compositionally biased region" description="Basic and acidic residues" evidence="6">
    <location>
        <begin position="242"/>
        <end position="274"/>
    </location>
</feature>
<dbReference type="AlphaFoldDB" id="A0AAE1R604"/>
<name>A0AAE1R604_9SOLA</name>
<dbReference type="InterPro" id="IPR016177">
    <property type="entry name" value="DNA-bd_dom_sf"/>
</dbReference>
<dbReference type="GO" id="GO:0005634">
    <property type="term" value="C:nucleus"/>
    <property type="evidence" value="ECO:0007669"/>
    <property type="project" value="UniProtKB-SubCell"/>
</dbReference>
<evidence type="ECO:0000256" key="1">
    <source>
        <dbReference type="ARBA" id="ARBA00004123"/>
    </source>
</evidence>
<accession>A0AAE1R604</accession>
<dbReference type="Proteomes" id="UP001291623">
    <property type="component" value="Unassembled WGS sequence"/>
</dbReference>
<keyword evidence="9" id="KW-1185">Reference proteome</keyword>
<dbReference type="PROSITE" id="PS50982">
    <property type="entry name" value="MBD"/>
    <property type="match status" value="1"/>
</dbReference>
<evidence type="ECO:0000313" key="8">
    <source>
        <dbReference type="EMBL" id="KAK4344387.1"/>
    </source>
</evidence>
<dbReference type="GO" id="GO:0003677">
    <property type="term" value="F:DNA binding"/>
    <property type="evidence" value="ECO:0007669"/>
    <property type="project" value="UniProtKB-KW"/>
</dbReference>
<comment type="subcellular location">
    <subcellularLocation>
        <location evidence="1">Nucleus</location>
    </subcellularLocation>
</comment>
<dbReference type="PANTHER" id="PTHR33729">
    <property type="entry name" value="METHYL-CPG BINDING DOMAIN CONTAINING PROTEIN, EXPRESSED"/>
    <property type="match status" value="1"/>
</dbReference>
<sequence>MANSVEKNEIVSIELPAPPGWNKKFLPNKGGTPKKNEIVFTAPTGEEITTRKQLEQYLKSHPGSPPVAEFDWGTGETPRRSARITEKAKATRSPAESEPAKKRSRKSSASKKDPKDKQVPEETEAAKDDDMEEAEKHVKDTEAMAAEKDVEQNEDENEVQKKEEADATEEDVQKKDERQKAYGKVNDAPSEEAQVEMADNVEHTDDVEEAPADKAADDPVATKTNYEETDVNIQEIENIPKPTEEAQIEKDVKMTDNIGHPDDVGEAPADKAADDPVATKTNYEKTDVNIQEIENIPKPTEEAQIEKDVKMTDNIGHPDDVDEAPADKAEDGPEATKNNEKEKDVQVQQVGNIHTEEAQVEKDVKMADNDVEEVPADKAADGPEATKNNEEEKAILVQEVEKIPTEEAHVEKDVKMADNGGHPNDVEDAPADKAADGPDTPADKAVEEKDVQVQEVENIPTEADKLNSSATEEKKHQVEGEQKDEQKTSSAAKSTEDQDNLMNSEISKVEGEVTENGSKATEAKP</sequence>
<feature type="compositionally biased region" description="Basic and acidic residues" evidence="6">
    <location>
        <begin position="471"/>
        <end position="487"/>
    </location>
</feature>
<evidence type="ECO:0000256" key="2">
    <source>
        <dbReference type="ARBA" id="ARBA00023015"/>
    </source>
</evidence>
<evidence type="ECO:0000256" key="3">
    <source>
        <dbReference type="ARBA" id="ARBA00023125"/>
    </source>
</evidence>
<dbReference type="SUPFAM" id="SSF54171">
    <property type="entry name" value="DNA-binding domain"/>
    <property type="match status" value="1"/>
</dbReference>